<comment type="subcellular location">
    <subcellularLocation>
        <location evidence="6">Cell membrane</location>
        <topology evidence="6">Peripheral membrane protein</topology>
        <orientation evidence="6">Cytoplasmic side</orientation>
    </subcellularLocation>
</comment>
<evidence type="ECO:0000256" key="6">
    <source>
        <dbReference type="HAMAP-Rule" id="MF_01358"/>
    </source>
</evidence>
<keyword evidence="3 6" id="KW-0874">Quinone</keyword>
<evidence type="ECO:0000256" key="5">
    <source>
        <dbReference type="ARBA" id="ARBA00023027"/>
    </source>
</evidence>
<evidence type="ECO:0000313" key="9">
    <source>
        <dbReference type="EMBL" id="PRR74196.1"/>
    </source>
</evidence>
<dbReference type="PANTHER" id="PTHR11993">
    <property type="entry name" value="NADH-UBIQUINONE OXIDOREDUCTASE 49 KDA SUBUNIT"/>
    <property type="match status" value="1"/>
</dbReference>
<keyword evidence="10" id="KW-1185">Reference proteome</keyword>
<dbReference type="InterPro" id="IPR001135">
    <property type="entry name" value="NADH_Q_OxRdtase_suD"/>
</dbReference>
<keyword evidence="2 6" id="KW-0813">Transport</keyword>
<keyword evidence="4 6" id="KW-1278">Translocase</keyword>
<evidence type="ECO:0000256" key="3">
    <source>
        <dbReference type="ARBA" id="ARBA00022719"/>
    </source>
</evidence>
<keyword evidence="9" id="KW-0560">Oxidoreductase</keyword>
<dbReference type="EMBL" id="PVXM01000012">
    <property type="protein sequence ID" value="PRR74196.1"/>
    <property type="molecule type" value="Genomic_DNA"/>
</dbReference>
<evidence type="ECO:0000256" key="1">
    <source>
        <dbReference type="ARBA" id="ARBA00005769"/>
    </source>
</evidence>
<dbReference type="AlphaFoldDB" id="A0A2T0AUK4"/>
<evidence type="ECO:0000259" key="8">
    <source>
        <dbReference type="Pfam" id="PF00346"/>
    </source>
</evidence>
<dbReference type="Pfam" id="PF00346">
    <property type="entry name" value="Complex1_49kDa"/>
    <property type="match status" value="1"/>
</dbReference>
<dbReference type="OrthoDB" id="9801496at2"/>
<sequence>MAAVEKDLMTQEIEINMGPQHPSTHGVYRALLTLDGEKVVKVENIIGYLHRGIEKLAEDRTYTQFIPYTDRLDYLAGMLNNLGYVQTVEKLMGVEVPERAEYLRIIMAELSRIASHLIMIASMALDLSGWTAWFPPFRERERILDLFEMTCGSRLTVSYMRIGGVAADIPPAFLPNLEAFLNDLPQMIDEVNGLITGNEIFQARCRGVGKIDLETALAYGITGPNLRACGLPFDLRKARPYGIYDRFEFDIPVLNNGDSYDRFVIRLLEIEQSARIIRQAMAGLPDGPVMAKVPRVIKPPKGEVYHQIEGAKGILGYYLVSDGGNKPYRLHIHSPSFVNLGALPKISEGGNIQDFVVNIASIDIVLGEVDR</sequence>
<name>A0A2T0AUK4_9FIRM</name>
<comment type="caution">
    <text evidence="9">The sequence shown here is derived from an EMBL/GenBank/DDBJ whole genome shotgun (WGS) entry which is preliminary data.</text>
</comment>
<dbReference type="GO" id="GO:0048038">
    <property type="term" value="F:quinone binding"/>
    <property type="evidence" value="ECO:0007669"/>
    <property type="project" value="UniProtKB-KW"/>
</dbReference>
<comment type="catalytic activity">
    <reaction evidence="6">
        <text>a quinone + NADH + 5 H(+)(in) = a quinol + NAD(+) + 4 H(+)(out)</text>
        <dbReference type="Rhea" id="RHEA:57888"/>
        <dbReference type="ChEBI" id="CHEBI:15378"/>
        <dbReference type="ChEBI" id="CHEBI:24646"/>
        <dbReference type="ChEBI" id="CHEBI:57540"/>
        <dbReference type="ChEBI" id="CHEBI:57945"/>
        <dbReference type="ChEBI" id="CHEBI:132124"/>
    </reaction>
</comment>
<proteinExistence type="inferred from homology"/>
<feature type="domain" description="NADH-quinone oxidoreductase subunit D" evidence="8">
    <location>
        <begin position="126"/>
        <end position="300"/>
    </location>
</feature>
<comment type="similarity">
    <text evidence="1 6 7">Belongs to the complex I 49 kDa subunit family.</text>
</comment>
<keyword evidence="5 6" id="KW-0520">NAD</keyword>
<dbReference type="PANTHER" id="PTHR11993:SF10">
    <property type="entry name" value="NADH DEHYDROGENASE [UBIQUINONE] IRON-SULFUR PROTEIN 2, MITOCHONDRIAL"/>
    <property type="match status" value="1"/>
</dbReference>
<gene>
    <name evidence="9" type="primary">nqo4</name>
    <name evidence="6" type="synonym">nuoD</name>
    <name evidence="9" type="ORF">MOHU_08950</name>
</gene>
<dbReference type="NCBIfam" id="NF004739">
    <property type="entry name" value="PRK06075.1"/>
    <property type="match status" value="1"/>
</dbReference>
<accession>A0A2T0AUK4</accession>
<comment type="function">
    <text evidence="6">NDH-1 shuttles electrons from NADH, via FMN and iron-sulfur (Fe-S) centers, to quinones in the respiratory chain. The immediate electron acceptor for the enzyme in this species is believed to be a menaquinone. Couples the redox reaction to proton translocation (for every two electrons transferred, four hydrogen ions are translocated across the cytoplasmic membrane), and thus conserves the redox energy in a proton gradient.</text>
</comment>
<dbReference type="NCBIfam" id="NF008974">
    <property type="entry name" value="PRK12322.1"/>
    <property type="match status" value="1"/>
</dbReference>
<evidence type="ECO:0000256" key="2">
    <source>
        <dbReference type="ARBA" id="ARBA00022448"/>
    </source>
</evidence>
<dbReference type="GO" id="GO:0051287">
    <property type="term" value="F:NAD binding"/>
    <property type="evidence" value="ECO:0007669"/>
    <property type="project" value="InterPro"/>
</dbReference>
<dbReference type="InterPro" id="IPR022885">
    <property type="entry name" value="NDH1_su_D/H"/>
</dbReference>
<dbReference type="GO" id="GO:0005886">
    <property type="term" value="C:plasma membrane"/>
    <property type="evidence" value="ECO:0007669"/>
    <property type="project" value="UniProtKB-SubCell"/>
</dbReference>
<dbReference type="InterPro" id="IPR014029">
    <property type="entry name" value="NADH_UbQ_OxRdtase_49kDa_CS"/>
</dbReference>
<evidence type="ECO:0000313" key="10">
    <source>
        <dbReference type="Proteomes" id="UP000238415"/>
    </source>
</evidence>
<evidence type="ECO:0000256" key="7">
    <source>
        <dbReference type="RuleBase" id="RU003685"/>
    </source>
</evidence>
<evidence type="ECO:0000256" key="4">
    <source>
        <dbReference type="ARBA" id="ARBA00022967"/>
    </source>
</evidence>
<dbReference type="GO" id="GO:0050136">
    <property type="term" value="F:NADH dehydrogenase (quinone) (non-electrogenic) activity"/>
    <property type="evidence" value="ECO:0007669"/>
    <property type="project" value="UniProtKB-UniRule"/>
</dbReference>
<organism evidence="9 10">
    <name type="scientific">Neomoorella humiferrea</name>
    <dbReference type="NCBI Taxonomy" id="676965"/>
    <lineage>
        <taxon>Bacteria</taxon>
        <taxon>Bacillati</taxon>
        <taxon>Bacillota</taxon>
        <taxon>Clostridia</taxon>
        <taxon>Neomoorellales</taxon>
        <taxon>Neomoorellaceae</taxon>
        <taxon>Neomoorella</taxon>
    </lineage>
</organism>
<dbReference type="InterPro" id="IPR029014">
    <property type="entry name" value="NiFe-Hase_large"/>
</dbReference>
<dbReference type="Gene3D" id="1.10.645.10">
    <property type="entry name" value="Cytochrome-c3 Hydrogenase, chain B"/>
    <property type="match status" value="1"/>
</dbReference>
<dbReference type="SUPFAM" id="SSF56762">
    <property type="entry name" value="HydB/Nqo4-like"/>
    <property type="match status" value="1"/>
</dbReference>
<keyword evidence="6" id="KW-0472">Membrane</keyword>
<keyword evidence="6" id="KW-1003">Cell membrane</keyword>
<protein>
    <recommendedName>
        <fullName evidence="6">NADH-quinone oxidoreductase subunit D</fullName>
        <ecNumber evidence="6">7.1.1.-</ecNumber>
    </recommendedName>
    <alternativeName>
        <fullName evidence="6">NADH dehydrogenase I subunit D</fullName>
    </alternativeName>
    <alternativeName>
        <fullName evidence="6">NDH-1 subunit D</fullName>
    </alternativeName>
</protein>
<dbReference type="Proteomes" id="UP000238415">
    <property type="component" value="Unassembled WGS sequence"/>
</dbReference>
<dbReference type="PROSITE" id="PS00535">
    <property type="entry name" value="COMPLEX1_49K"/>
    <property type="match status" value="1"/>
</dbReference>
<dbReference type="EC" id="7.1.1.-" evidence="6"/>
<comment type="subunit">
    <text evidence="6">NDH-1 is composed of 14 different subunits. Subunits NuoB, C, D, E, F, and G constitute the peripheral sector of the complex.</text>
</comment>
<dbReference type="HAMAP" id="MF_01358">
    <property type="entry name" value="NDH1_NuoD"/>
    <property type="match status" value="1"/>
</dbReference>
<reference evidence="9 10" key="1">
    <citation type="submission" date="2018-03" db="EMBL/GenBank/DDBJ databases">
        <title>Genome sequence of Moorella humiferrea DSM 23265.</title>
        <authorList>
            <person name="Poehlein A."/>
            <person name="Daniel R."/>
        </authorList>
    </citation>
    <scope>NUCLEOTIDE SEQUENCE [LARGE SCALE GENOMIC DNA]</scope>
    <source>
        <strain evidence="9 10">DSM 23265</strain>
    </source>
</reference>
<dbReference type="RefSeq" id="WP_106004900.1">
    <property type="nucleotide sequence ID" value="NZ_CP136418.1"/>
</dbReference>